<accession>A0A0M8ZZ54</accession>
<evidence type="ECO:0000313" key="1">
    <source>
        <dbReference type="EMBL" id="KOX74075.1"/>
    </source>
</evidence>
<organism evidence="1 2">
    <name type="scientific">Melipona quadrifasciata</name>
    <dbReference type="NCBI Taxonomy" id="166423"/>
    <lineage>
        <taxon>Eukaryota</taxon>
        <taxon>Metazoa</taxon>
        <taxon>Ecdysozoa</taxon>
        <taxon>Arthropoda</taxon>
        <taxon>Hexapoda</taxon>
        <taxon>Insecta</taxon>
        <taxon>Pterygota</taxon>
        <taxon>Neoptera</taxon>
        <taxon>Endopterygota</taxon>
        <taxon>Hymenoptera</taxon>
        <taxon>Apocrita</taxon>
        <taxon>Aculeata</taxon>
        <taxon>Apoidea</taxon>
        <taxon>Anthophila</taxon>
        <taxon>Apidae</taxon>
        <taxon>Melipona</taxon>
    </lineage>
</organism>
<dbReference type="Proteomes" id="UP000053105">
    <property type="component" value="Unassembled WGS sequence"/>
</dbReference>
<sequence>MLQLIPDWTGESYIRLIRIVISVINIFRSCLANCFVDIVPQLSHSGQPEESVRGKEIENRSCSSKQESFTPELIDAKLIEQKAIRESRITPPDVQMAMLQNAALLRVCDHFNHYLIKDVSDYLSQRLVTKIIRKSVKVQQVESYCNKALSTKIGKPQNGETRHSNVRPNLKRRCTDNYLRQQSSVTFDDTQKKAKATPRSVTETRRKIPPVKFYKSVEYVHILLSDKVSLGLKNKARQLHEISTARLFMPNTRHDDVEMSDEFILHIKNIRVLDIISQLKRIRPRIPQIRVSNTRLAQAASGCAPSVDVLPIFDVKQQSVRNPARMGGTSLSGVYSRGLNEGRLAKGVDFVCLKWHPMAMLESEDDARRNLKNLTTLLLKLNSAYDKLAIALIFTKGYSQDKNHCLDSSHQWGAADGSDSLPQTPVILGTVNLNVELCLLYK</sequence>
<name>A0A0M8ZZ54_9HYME</name>
<dbReference type="AlphaFoldDB" id="A0A0M8ZZ54"/>
<dbReference type="EMBL" id="KQ435794">
    <property type="protein sequence ID" value="KOX74075.1"/>
    <property type="molecule type" value="Genomic_DNA"/>
</dbReference>
<evidence type="ECO:0000313" key="2">
    <source>
        <dbReference type="Proteomes" id="UP000053105"/>
    </source>
</evidence>
<protein>
    <submittedName>
        <fullName evidence="1">Uncharacterized protein</fullName>
    </submittedName>
</protein>
<proteinExistence type="predicted"/>
<reference evidence="1 2" key="1">
    <citation type="submission" date="2015-07" db="EMBL/GenBank/DDBJ databases">
        <title>The genome of Melipona quadrifasciata.</title>
        <authorList>
            <person name="Pan H."/>
            <person name="Kapheim K."/>
        </authorList>
    </citation>
    <scope>NUCLEOTIDE SEQUENCE [LARGE SCALE GENOMIC DNA]</scope>
    <source>
        <strain evidence="1">0111107301</strain>
        <tissue evidence="1">Whole body</tissue>
    </source>
</reference>
<gene>
    <name evidence="1" type="ORF">WN51_14155</name>
</gene>
<keyword evidence="2" id="KW-1185">Reference proteome</keyword>
<dbReference type="OrthoDB" id="6354602at2759"/>